<dbReference type="RefSeq" id="XP_041681543.1">
    <property type="nucleotide sequence ID" value="XM_041830928.1"/>
</dbReference>
<dbReference type="Proteomes" id="UP000184255">
    <property type="component" value="Unassembled WGS sequence"/>
</dbReference>
<dbReference type="EMBL" id="FCQH01000005">
    <property type="protein sequence ID" value="CVK92425.1"/>
    <property type="molecule type" value="Genomic_DNA"/>
</dbReference>
<dbReference type="VEuPathDB" id="FungiDB:FMAN_07321"/>
<proteinExistence type="predicted"/>
<evidence type="ECO:0000313" key="2">
    <source>
        <dbReference type="EMBL" id="CVK92425.1"/>
    </source>
</evidence>
<feature type="compositionally biased region" description="Polar residues" evidence="1">
    <location>
        <begin position="148"/>
        <end position="162"/>
    </location>
</feature>
<evidence type="ECO:0000313" key="3">
    <source>
        <dbReference type="Proteomes" id="UP000184255"/>
    </source>
</evidence>
<sequence length="162" mass="18676">MDRRNETLSALLLDYEASLKARLAHRAHEDLRAEATLASTLQEVQSNIEIDQSNLDEEQIQLKDQVLKLHTEALAILDMLNDKFRQSEELKNKADTLVTFHIKDSQEARRNLDRARSCEDVDHRNALVAEIEELITDRPRKKHRNNDIQDNCPSLPPTVNTD</sequence>
<reference evidence="3" key="1">
    <citation type="journal article" date="2016" name="Genome Biol. Evol.">
        <title>Comparative 'omics' of the Fusarium fujikuroi species complex highlights differences in genetic potential and metabolite synthesis.</title>
        <authorList>
            <person name="Niehaus E.-M."/>
            <person name="Muensterkoetter M."/>
            <person name="Proctor R.H."/>
            <person name="Brown D.W."/>
            <person name="Sharon A."/>
            <person name="Idan Y."/>
            <person name="Oren-Young L."/>
            <person name="Sieber C.M."/>
            <person name="Novak O."/>
            <person name="Pencik A."/>
            <person name="Tarkowska D."/>
            <person name="Hromadova K."/>
            <person name="Freeman S."/>
            <person name="Maymon M."/>
            <person name="Elazar M."/>
            <person name="Youssef S.A."/>
            <person name="El-Shabrawy E.S.M."/>
            <person name="Shalaby A.B.A."/>
            <person name="Houterman P."/>
            <person name="Brock N.L."/>
            <person name="Burkhardt I."/>
            <person name="Tsavkelova E.A."/>
            <person name="Dickschat J.S."/>
            <person name="Galuszka P."/>
            <person name="Gueldener U."/>
            <person name="Tudzynski B."/>
        </authorList>
    </citation>
    <scope>NUCLEOTIDE SEQUENCE [LARGE SCALE GENOMIC DNA]</scope>
    <source>
        <strain evidence="3">MRC7560</strain>
    </source>
</reference>
<accession>A0A1L7TA24</accession>
<gene>
    <name evidence="2" type="ORF">FMAN_07321</name>
</gene>
<organism evidence="2 3">
    <name type="scientific">Fusarium mangiferae</name>
    <name type="common">Mango malformation disease fungus</name>
    <dbReference type="NCBI Taxonomy" id="192010"/>
    <lineage>
        <taxon>Eukaryota</taxon>
        <taxon>Fungi</taxon>
        <taxon>Dikarya</taxon>
        <taxon>Ascomycota</taxon>
        <taxon>Pezizomycotina</taxon>
        <taxon>Sordariomycetes</taxon>
        <taxon>Hypocreomycetidae</taxon>
        <taxon>Hypocreales</taxon>
        <taxon>Nectriaceae</taxon>
        <taxon>Fusarium</taxon>
        <taxon>Fusarium fujikuroi species complex</taxon>
    </lineage>
</organism>
<dbReference type="GeneID" id="65086582"/>
<keyword evidence="3" id="KW-1185">Reference proteome</keyword>
<name>A0A1L7TA24_FUSMA</name>
<dbReference type="AlphaFoldDB" id="A0A1L7TA24"/>
<evidence type="ECO:0000256" key="1">
    <source>
        <dbReference type="SAM" id="MobiDB-lite"/>
    </source>
</evidence>
<protein>
    <submittedName>
        <fullName evidence="2">Uncharacterized protein</fullName>
    </submittedName>
</protein>
<feature type="region of interest" description="Disordered" evidence="1">
    <location>
        <begin position="141"/>
        <end position="162"/>
    </location>
</feature>
<comment type="caution">
    <text evidence="2">The sequence shown here is derived from an EMBL/GenBank/DDBJ whole genome shotgun (WGS) entry which is preliminary data.</text>
</comment>